<organism evidence="4 5">
    <name type="scientific">Zophobas morio</name>
    <dbReference type="NCBI Taxonomy" id="2755281"/>
    <lineage>
        <taxon>Eukaryota</taxon>
        <taxon>Metazoa</taxon>
        <taxon>Ecdysozoa</taxon>
        <taxon>Arthropoda</taxon>
        <taxon>Hexapoda</taxon>
        <taxon>Insecta</taxon>
        <taxon>Pterygota</taxon>
        <taxon>Neoptera</taxon>
        <taxon>Endopterygota</taxon>
        <taxon>Coleoptera</taxon>
        <taxon>Polyphaga</taxon>
        <taxon>Cucujiformia</taxon>
        <taxon>Tenebrionidae</taxon>
        <taxon>Zophobas</taxon>
    </lineage>
</organism>
<dbReference type="InterPro" id="IPR036116">
    <property type="entry name" value="FN3_sf"/>
</dbReference>
<name>A0AA38IPK3_9CUCU</name>
<dbReference type="AlphaFoldDB" id="A0AA38IPK3"/>
<dbReference type="GO" id="GO:0007411">
    <property type="term" value="P:axon guidance"/>
    <property type="evidence" value="ECO:0007669"/>
    <property type="project" value="TreeGrafter"/>
</dbReference>
<dbReference type="EMBL" id="JALNTZ010000003">
    <property type="protein sequence ID" value="KAJ3659380.1"/>
    <property type="molecule type" value="Genomic_DNA"/>
</dbReference>
<dbReference type="SMART" id="SM00408">
    <property type="entry name" value="IGc2"/>
    <property type="match status" value="4"/>
</dbReference>
<feature type="domain" description="Ig-like" evidence="2">
    <location>
        <begin position="397"/>
        <end position="481"/>
    </location>
</feature>
<dbReference type="PANTHER" id="PTHR10075:SF92">
    <property type="entry name" value="PROTEIN TURTLE"/>
    <property type="match status" value="1"/>
</dbReference>
<proteinExistence type="predicted"/>
<dbReference type="SMART" id="SM00406">
    <property type="entry name" value="IGv"/>
    <property type="match status" value="2"/>
</dbReference>
<dbReference type="SUPFAM" id="SSF48726">
    <property type="entry name" value="Immunoglobulin"/>
    <property type="match status" value="4"/>
</dbReference>
<dbReference type="Gene3D" id="2.60.40.10">
    <property type="entry name" value="Immunoglobulins"/>
    <property type="match status" value="5"/>
</dbReference>
<dbReference type="InterPro" id="IPR013106">
    <property type="entry name" value="Ig_V-set"/>
</dbReference>
<dbReference type="Pfam" id="PF00041">
    <property type="entry name" value="fn3"/>
    <property type="match status" value="1"/>
</dbReference>
<dbReference type="FunFam" id="2.60.40.10:FF:001453">
    <property type="entry name" value="Turtle, isoform G"/>
    <property type="match status" value="1"/>
</dbReference>
<evidence type="ECO:0000259" key="3">
    <source>
        <dbReference type="PROSITE" id="PS50853"/>
    </source>
</evidence>
<feature type="domain" description="Fibronectin type-III" evidence="3">
    <location>
        <begin position="491"/>
        <end position="587"/>
    </location>
</feature>
<dbReference type="SMART" id="SM00409">
    <property type="entry name" value="IG"/>
    <property type="match status" value="4"/>
</dbReference>
<dbReference type="InterPro" id="IPR007110">
    <property type="entry name" value="Ig-like_dom"/>
</dbReference>
<feature type="domain" description="Ig-like" evidence="2">
    <location>
        <begin position="206"/>
        <end position="298"/>
    </location>
</feature>
<dbReference type="GO" id="GO:0007156">
    <property type="term" value="P:homophilic cell adhesion via plasma membrane adhesion molecules"/>
    <property type="evidence" value="ECO:0007669"/>
    <property type="project" value="TreeGrafter"/>
</dbReference>
<dbReference type="GO" id="GO:0098632">
    <property type="term" value="F:cell-cell adhesion mediator activity"/>
    <property type="evidence" value="ECO:0007669"/>
    <property type="project" value="TreeGrafter"/>
</dbReference>
<dbReference type="InterPro" id="IPR003961">
    <property type="entry name" value="FN3_dom"/>
</dbReference>
<dbReference type="SMART" id="SM00060">
    <property type="entry name" value="FN3"/>
    <property type="match status" value="1"/>
</dbReference>
<dbReference type="CDD" id="cd00063">
    <property type="entry name" value="FN3"/>
    <property type="match status" value="1"/>
</dbReference>
<dbReference type="Proteomes" id="UP001168821">
    <property type="component" value="Unassembled WGS sequence"/>
</dbReference>
<dbReference type="GO" id="GO:0005886">
    <property type="term" value="C:plasma membrane"/>
    <property type="evidence" value="ECO:0007669"/>
    <property type="project" value="TreeGrafter"/>
</dbReference>
<dbReference type="GO" id="GO:0030424">
    <property type="term" value="C:axon"/>
    <property type="evidence" value="ECO:0007669"/>
    <property type="project" value="TreeGrafter"/>
</dbReference>
<dbReference type="InterPro" id="IPR013783">
    <property type="entry name" value="Ig-like_fold"/>
</dbReference>
<evidence type="ECO:0000313" key="4">
    <source>
        <dbReference type="EMBL" id="KAJ3659380.1"/>
    </source>
</evidence>
<keyword evidence="1" id="KW-0393">Immunoglobulin domain</keyword>
<dbReference type="PROSITE" id="PS50835">
    <property type="entry name" value="IG_LIKE"/>
    <property type="match status" value="3"/>
</dbReference>
<dbReference type="InterPro" id="IPR036179">
    <property type="entry name" value="Ig-like_dom_sf"/>
</dbReference>
<reference evidence="4" key="1">
    <citation type="journal article" date="2023" name="G3 (Bethesda)">
        <title>Whole genome assemblies of Zophobas morio and Tenebrio molitor.</title>
        <authorList>
            <person name="Kaur S."/>
            <person name="Stinson S.A."/>
            <person name="diCenzo G.C."/>
        </authorList>
    </citation>
    <scope>NUCLEOTIDE SEQUENCE</scope>
    <source>
        <strain evidence="4">QUZm001</strain>
    </source>
</reference>
<comment type="caution">
    <text evidence="4">The sequence shown here is derived from an EMBL/GenBank/DDBJ whole genome shotgun (WGS) entry which is preliminary data.</text>
</comment>
<dbReference type="Pfam" id="PF13927">
    <property type="entry name" value="Ig_3"/>
    <property type="match status" value="2"/>
</dbReference>
<sequence length="734" mass="82412">MQLNGGTVDIINRQNLVRHTYLVQMFFANVTRLQIILLARYKKNGTCSADEGCSWERRRHHQSPNHGRGHGRLQDDDVSLLTLGRDVATPPSPSLCRFRPGDREEIFQTPEERVDGSSGVDPNLLQGFFQLVTLQLMHPRPLSVLPTYSEALLFLRNIGVMKGIFNDGTELRISNIRHEDIGDYTCIARNGEGQISHTARVIIAGGAVIMVPPTNQTKLEGEKVHFTCEAKAQPGNVTVKWFREGAPVKELASLETRVTIRRDGSLVINPVSSDDSGQYLCEVSNGIGEPQSASAYLNVEYPAKVTFTPTIQYLPFRLAGVVQCYIKANPPLQYVTWTKDKRLLEPYQTKDIVIMNNGSLLFTRVNENHQGRYTCTPYNAQGTQGSSGQMEVLVRKPPVFIVEPEAMYQRKVGETVDMHCEAQEAEGTQKPNIEWQRRDGTPLPKNRVKITGGNITIESLRRSDFGFYQCVASNEVATIVTATQLVVEGTQPHAPYNLTGAALEFAVTLSWLPGYSGGPDYKQNYTIWYREAGASEWQTIPVTPSGSTQIKINRLTPATTYEFQVVGKNALGDGMMSKIITVRTLGFQYSGLTVYYLHCCVPSYVVFNKKKSDYTPPDPLKDEPNTVNPRSNYHLGQLLANLDYLDPIGKSDHVVLNVEVQMYFKRRRRITSTCKVIMNYELVIRDLFNTDWSTILVEPSVEDNWIRFKKQLSCVVTKHAVSVVTKLYLRAQSA</sequence>
<evidence type="ECO:0008006" key="6">
    <source>
        <dbReference type="Google" id="ProtNLM"/>
    </source>
</evidence>
<dbReference type="FunFam" id="2.60.40.10:FF:001149">
    <property type="entry name" value="Turtle, isoform H"/>
    <property type="match status" value="1"/>
</dbReference>
<dbReference type="PROSITE" id="PS50853">
    <property type="entry name" value="FN3"/>
    <property type="match status" value="1"/>
</dbReference>
<dbReference type="GO" id="GO:0070593">
    <property type="term" value="P:dendrite self-avoidance"/>
    <property type="evidence" value="ECO:0007669"/>
    <property type="project" value="TreeGrafter"/>
</dbReference>
<dbReference type="InterPro" id="IPR003599">
    <property type="entry name" value="Ig_sub"/>
</dbReference>
<protein>
    <recommendedName>
        <fullName evidence="6">Protein turtle</fullName>
    </recommendedName>
</protein>
<dbReference type="SUPFAM" id="SSF49265">
    <property type="entry name" value="Fibronectin type III"/>
    <property type="match status" value="1"/>
</dbReference>
<feature type="domain" description="Ig-like" evidence="2">
    <location>
        <begin position="302"/>
        <end position="393"/>
    </location>
</feature>
<keyword evidence="5" id="KW-1185">Reference proteome</keyword>
<accession>A0AA38IPK3</accession>
<dbReference type="InterPro" id="IPR003598">
    <property type="entry name" value="Ig_sub2"/>
</dbReference>
<evidence type="ECO:0000259" key="2">
    <source>
        <dbReference type="PROSITE" id="PS50835"/>
    </source>
</evidence>
<gene>
    <name evidence="4" type="ORF">Zmor_011070</name>
</gene>
<dbReference type="Pfam" id="PF13895">
    <property type="entry name" value="Ig_2"/>
    <property type="match status" value="1"/>
</dbReference>
<evidence type="ECO:0000313" key="5">
    <source>
        <dbReference type="Proteomes" id="UP001168821"/>
    </source>
</evidence>
<dbReference type="PANTHER" id="PTHR10075">
    <property type="entry name" value="BASIGIN RELATED"/>
    <property type="match status" value="1"/>
</dbReference>
<evidence type="ECO:0000256" key="1">
    <source>
        <dbReference type="ARBA" id="ARBA00023319"/>
    </source>
</evidence>